<dbReference type="Proteomes" id="UP000317318">
    <property type="component" value="Chromosome"/>
</dbReference>
<protein>
    <submittedName>
        <fullName evidence="4">FeS cluster assembly protein SufB</fullName>
    </submittedName>
</protein>
<comment type="similarity">
    <text evidence="1">Belongs to the iron-sulfur cluster assembly SufBD family.</text>
</comment>
<evidence type="ECO:0000313" key="4">
    <source>
        <dbReference type="EMBL" id="QDT38300.1"/>
    </source>
</evidence>
<keyword evidence="5" id="KW-1185">Reference proteome</keyword>
<dbReference type="SUPFAM" id="SSF101960">
    <property type="entry name" value="Stabilizer of iron transporter SufD"/>
    <property type="match status" value="1"/>
</dbReference>
<dbReference type="PANTHER" id="PTHR43575">
    <property type="entry name" value="PROTEIN ABCI7, CHLOROPLASTIC"/>
    <property type="match status" value="1"/>
</dbReference>
<feature type="domain" description="SUF system FeS cluster assembly SufBD core" evidence="2">
    <location>
        <begin position="183"/>
        <end position="411"/>
    </location>
</feature>
<dbReference type="NCBIfam" id="TIGR01981">
    <property type="entry name" value="sufD"/>
    <property type="match status" value="1"/>
</dbReference>
<dbReference type="EMBL" id="CP036268">
    <property type="protein sequence ID" value="QDT38300.1"/>
    <property type="molecule type" value="Genomic_DNA"/>
</dbReference>
<dbReference type="AlphaFoldDB" id="A0A517R337"/>
<organism evidence="4 5">
    <name type="scientific">Stratiformator vulcanicus</name>
    <dbReference type="NCBI Taxonomy" id="2527980"/>
    <lineage>
        <taxon>Bacteria</taxon>
        <taxon>Pseudomonadati</taxon>
        <taxon>Planctomycetota</taxon>
        <taxon>Planctomycetia</taxon>
        <taxon>Planctomycetales</taxon>
        <taxon>Planctomycetaceae</taxon>
        <taxon>Stratiformator</taxon>
    </lineage>
</organism>
<proteinExistence type="inferred from homology"/>
<dbReference type="Pfam" id="PF01458">
    <property type="entry name" value="SUFBD_core"/>
    <property type="match status" value="1"/>
</dbReference>
<accession>A0A517R337</accession>
<sequence>MSATLAEEQTLPATFDEAACEALITQRGESETEAQRRRSALRNYESLQAQELDPEEWRRVELRPLKPENFSVSKQAGQADFATRLGSSDEFGGRAVHVDGHATEISLDPELAEQGVIFGDLHTVMRQHGDLLEPHFMTHAVKAETDRFTAWHAAFVTGGTVLYVPKGVQVEKPLHSLIGLTQGGAADFSHTLVILEDGASAALLEETASSTEEPGLHVGAVELILGKEARLRYVQLQNWNTKTFHLAHQVGRVERDANLQWTVGGLGSRLAHVHQDVHLDGRGAHAEVNGVTFSTNRQQLSYYTEQNHNAPDTTSDLLYKTVLRDKSKVVWRGMIKVEKEAQRTDGYQRCDSLMLSDTARSDSIPGLEIEADDVRCTHGATTGKVDEEQIFYCMSRGVGRSEAMHMIVEGFFQHIYDRIPVEAVREVLDDAVQKKLGIGE</sequence>
<evidence type="ECO:0000259" key="3">
    <source>
        <dbReference type="Pfam" id="PF19295"/>
    </source>
</evidence>
<dbReference type="PANTHER" id="PTHR43575:SF1">
    <property type="entry name" value="PROTEIN ABCI7, CHLOROPLASTIC"/>
    <property type="match status" value="1"/>
</dbReference>
<dbReference type="Pfam" id="PF19295">
    <property type="entry name" value="SufBD_N"/>
    <property type="match status" value="1"/>
</dbReference>
<dbReference type="GO" id="GO:0016226">
    <property type="term" value="P:iron-sulfur cluster assembly"/>
    <property type="evidence" value="ECO:0007669"/>
    <property type="project" value="InterPro"/>
</dbReference>
<dbReference type="OrthoDB" id="9803529at2"/>
<dbReference type="InterPro" id="IPR045595">
    <property type="entry name" value="SufBD_N"/>
</dbReference>
<feature type="domain" description="SUF system FeS cluster assembly SufBD N-terminal" evidence="3">
    <location>
        <begin position="30"/>
        <end position="174"/>
    </location>
</feature>
<dbReference type="InterPro" id="IPR000825">
    <property type="entry name" value="SUF_FeS_clus_asmbl_SufBD_core"/>
</dbReference>
<evidence type="ECO:0000256" key="1">
    <source>
        <dbReference type="ARBA" id="ARBA00043967"/>
    </source>
</evidence>
<dbReference type="InterPro" id="IPR011542">
    <property type="entry name" value="SUF_FeS_clus_asmbl_SufD"/>
</dbReference>
<reference evidence="4 5" key="1">
    <citation type="submission" date="2019-02" db="EMBL/GenBank/DDBJ databases">
        <title>Deep-cultivation of Planctomycetes and their phenomic and genomic characterization uncovers novel biology.</title>
        <authorList>
            <person name="Wiegand S."/>
            <person name="Jogler M."/>
            <person name="Boedeker C."/>
            <person name="Pinto D."/>
            <person name="Vollmers J."/>
            <person name="Rivas-Marin E."/>
            <person name="Kohn T."/>
            <person name="Peeters S.H."/>
            <person name="Heuer A."/>
            <person name="Rast P."/>
            <person name="Oberbeckmann S."/>
            <person name="Bunk B."/>
            <person name="Jeske O."/>
            <person name="Meyerdierks A."/>
            <person name="Storesund J.E."/>
            <person name="Kallscheuer N."/>
            <person name="Luecker S."/>
            <person name="Lage O.M."/>
            <person name="Pohl T."/>
            <person name="Merkel B.J."/>
            <person name="Hornburger P."/>
            <person name="Mueller R.-W."/>
            <person name="Bruemmer F."/>
            <person name="Labrenz M."/>
            <person name="Spormann A.M."/>
            <person name="Op den Camp H."/>
            <person name="Overmann J."/>
            <person name="Amann R."/>
            <person name="Jetten M.S.M."/>
            <person name="Mascher T."/>
            <person name="Medema M.H."/>
            <person name="Devos D.P."/>
            <person name="Kaster A.-K."/>
            <person name="Ovreas L."/>
            <person name="Rohde M."/>
            <person name="Galperin M.Y."/>
            <person name="Jogler C."/>
        </authorList>
    </citation>
    <scope>NUCLEOTIDE SEQUENCE [LARGE SCALE GENOMIC DNA]</scope>
    <source>
        <strain evidence="4 5">Pan189</strain>
    </source>
</reference>
<dbReference type="KEGG" id="svp:Pan189_26910"/>
<dbReference type="RefSeq" id="WP_145364424.1">
    <property type="nucleotide sequence ID" value="NZ_CP036268.1"/>
</dbReference>
<gene>
    <name evidence="4" type="primary">sufB_2</name>
    <name evidence="4" type="ORF">Pan189_26910</name>
</gene>
<evidence type="ECO:0000313" key="5">
    <source>
        <dbReference type="Proteomes" id="UP000317318"/>
    </source>
</evidence>
<dbReference type="InterPro" id="IPR055346">
    <property type="entry name" value="Fe-S_cluster_assembly_SufBD"/>
</dbReference>
<name>A0A517R337_9PLAN</name>
<evidence type="ECO:0000259" key="2">
    <source>
        <dbReference type="Pfam" id="PF01458"/>
    </source>
</evidence>
<dbReference type="InterPro" id="IPR037284">
    <property type="entry name" value="SUF_FeS_clus_asmbl_SufBD_sf"/>
</dbReference>